<sequence length="84" mass="9708">MAATIFETDEEIKEGQLVVHSLCHCKLDVREVPVEALPEREHLIPFDDDEGVVHIPRPEFLSPISEDQQLQSLLNRLSYQSRNR</sequence>
<proteinExistence type="predicted"/>
<gene>
    <name evidence="1" type="ORF">DILT_LOCUS12861</name>
</gene>
<dbReference type="Proteomes" id="UP000281553">
    <property type="component" value="Unassembled WGS sequence"/>
</dbReference>
<dbReference type="EMBL" id="UYRU01067944">
    <property type="protein sequence ID" value="VDN17185.1"/>
    <property type="molecule type" value="Genomic_DNA"/>
</dbReference>
<evidence type="ECO:0000313" key="2">
    <source>
        <dbReference type="Proteomes" id="UP000281553"/>
    </source>
</evidence>
<protein>
    <submittedName>
        <fullName evidence="1">Uncharacterized protein</fullName>
    </submittedName>
</protein>
<keyword evidence="2" id="KW-1185">Reference proteome</keyword>
<evidence type="ECO:0000313" key="1">
    <source>
        <dbReference type="EMBL" id="VDN17185.1"/>
    </source>
</evidence>
<reference evidence="1 2" key="1">
    <citation type="submission" date="2018-11" db="EMBL/GenBank/DDBJ databases">
        <authorList>
            <consortium name="Pathogen Informatics"/>
        </authorList>
    </citation>
    <scope>NUCLEOTIDE SEQUENCE [LARGE SCALE GENOMIC DNA]</scope>
</reference>
<dbReference type="OrthoDB" id="10489299at2759"/>
<dbReference type="AlphaFoldDB" id="A0A3P7LJV6"/>
<organism evidence="1 2">
    <name type="scientific">Dibothriocephalus latus</name>
    <name type="common">Fish tapeworm</name>
    <name type="synonym">Diphyllobothrium latum</name>
    <dbReference type="NCBI Taxonomy" id="60516"/>
    <lineage>
        <taxon>Eukaryota</taxon>
        <taxon>Metazoa</taxon>
        <taxon>Spiralia</taxon>
        <taxon>Lophotrochozoa</taxon>
        <taxon>Platyhelminthes</taxon>
        <taxon>Cestoda</taxon>
        <taxon>Eucestoda</taxon>
        <taxon>Diphyllobothriidea</taxon>
        <taxon>Diphyllobothriidae</taxon>
        <taxon>Dibothriocephalus</taxon>
    </lineage>
</organism>
<name>A0A3P7LJV6_DIBLA</name>
<accession>A0A3P7LJV6</accession>